<accession>A0ABN7R7B5</accession>
<protein>
    <submittedName>
        <fullName evidence="1">Uncharacterized protein</fullName>
    </submittedName>
</protein>
<gene>
    <name evidence="1" type="ORF">DYBT9623_01905</name>
</gene>
<reference evidence="1 2" key="1">
    <citation type="submission" date="2021-04" db="EMBL/GenBank/DDBJ databases">
        <authorList>
            <person name="Rodrigo-Torres L."/>
            <person name="Arahal R. D."/>
            <person name="Lucena T."/>
        </authorList>
    </citation>
    <scope>NUCLEOTIDE SEQUENCE [LARGE SCALE GENOMIC DNA]</scope>
    <source>
        <strain evidence="1 2">CECT 9623</strain>
    </source>
</reference>
<sequence length="78" mass="8957">MLLKAGQNFNLLVSTYSIILKNKRKLLPQNPLITRSCGRFRVLFDYLHFTLHHGIMPGEGANVLVGARLFRRDKKDGF</sequence>
<comment type="caution">
    <text evidence="1">The sequence shown here is derived from an EMBL/GenBank/DDBJ whole genome shotgun (WGS) entry which is preliminary data.</text>
</comment>
<dbReference type="EMBL" id="CAJRAU010000002">
    <property type="protein sequence ID" value="CAG5069169.1"/>
    <property type="molecule type" value="Genomic_DNA"/>
</dbReference>
<organism evidence="1 2">
    <name type="scientific">Dyadobacter linearis</name>
    <dbReference type="NCBI Taxonomy" id="2823330"/>
    <lineage>
        <taxon>Bacteria</taxon>
        <taxon>Pseudomonadati</taxon>
        <taxon>Bacteroidota</taxon>
        <taxon>Cytophagia</taxon>
        <taxon>Cytophagales</taxon>
        <taxon>Spirosomataceae</taxon>
        <taxon>Dyadobacter</taxon>
    </lineage>
</organism>
<dbReference type="Proteomes" id="UP000679725">
    <property type="component" value="Unassembled WGS sequence"/>
</dbReference>
<evidence type="ECO:0000313" key="1">
    <source>
        <dbReference type="EMBL" id="CAG5069169.1"/>
    </source>
</evidence>
<name>A0ABN7R7B5_9BACT</name>
<evidence type="ECO:0000313" key="2">
    <source>
        <dbReference type="Proteomes" id="UP000679725"/>
    </source>
</evidence>
<keyword evidence="2" id="KW-1185">Reference proteome</keyword>
<proteinExistence type="predicted"/>